<accession>A0A3B4A3A9</accession>
<name>A0A3B4A3A9_9GOBI</name>
<proteinExistence type="predicted"/>
<evidence type="ECO:0000313" key="2">
    <source>
        <dbReference type="Ensembl" id="ENSPMGP00000011139.1"/>
    </source>
</evidence>
<dbReference type="SUPFAM" id="SSF82671">
    <property type="entry name" value="SEA domain"/>
    <property type="match status" value="1"/>
</dbReference>
<dbReference type="PANTHER" id="PTHR14636:SF1">
    <property type="entry name" value="TPA-INDUCED TRANSMEMBRANE PROTEIN"/>
    <property type="match status" value="1"/>
</dbReference>
<reference evidence="2" key="1">
    <citation type="submission" date="2025-08" db="UniProtKB">
        <authorList>
            <consortium name="Ensembl"/>
        </authorList>
    </citation>
    <scope>IDENTIFICATION</scope>
</reference>
<dbReference type="Proteomes" id="UP000261520">
    <property type="component" value="Unplaced"/>
</dbReference>
<dbReference type="Gene3D" id="3.30.70.960">
    <property type="entry name" value="SEA domain"/>
    <property type="match status" value="1"/>
</dbReference>
<dbReference type="InterPro" id="IPR036364">
    <property type="entry name" value="SEA_dom_sf"/>
</dbReference>
<evidence type="ECO:0000313" key="3">
    <source>
        <dbReference type="Proteomes" id="UP000261520"/>
    </source>
</evidence>
<feature type="domain" description="SEA" evidence="1">
    <location>
        <begin position="1"/>
        <end position="109"/>
    </location>
</feature>
<dbReference type="PANTHER" id="PTHR14636">
    <property type="entry name" value="TPA-INDUCED TRANSMEMBRANE PROTEIN"/>
    <property type="match status" value="1"/>
</dbReference>
<dbReference type="AlphaFoldDB" id="A0A3B4A3A9"/>
<sequence>MLRNFSGSFRLPNFNFTEELLNLTSNGSPSLTAELENKLDGLFRDSPALGRYFSRSQIYHYSDGPVTALFRLMFRMPEEKEEEEGGQLTHFTLSWEMIYNVLRQFLYDQEVDPSDHTYIEPASLNISSVVTNRKDCHCL</sequence>
<dbReference type="Pfam" id="PF01390">
    <property type="entry name" value="SEA"/>
    <property type="match status" value="1"/>
</dbReference>
<dbReference type="Ensembl" id="ENSPMGT00000011881.1">
    <property type="protein sequence ID" value="ENSPMGP00000011139.1"/>
    <property type="gene ID" value="ENSPMGG00000009236.1"/>
</dbReference>
<organism evidence="2 3">
    <name type="scientific">Periophthalmus magnuspinnatus</name>
    <dbReference type="NCBI Taxonomy" id="409849"/>
    <lineage>
        <taxon>Eukaryota</taxon>
        <taxon>Metazoa</taxon>
        <taxon>Chordata</taxon>
        <taxon>Craniata</taxon>
        <taxon>Vertebrata</taxon>
        <taxon>Euteleostomi</taxon>
        <taxon>Actinopterygii</taxon>
        <taxon>Neopterygii</taxon>
        <taxon>Teleostei</taxon>
        <taxon>Neoteleostei</taxon>
        <taxon>Acanthomorphata</taxon>
        <taxon>Gobiaria</taxon>
        <taxon>Gobiiformes</taxon>
        <taxon>Gobioidei</taxon>
        <taxon>Gobiidae</taxon>
        <taxon>Oxudercinae</taxon>
        <taxon>Periophthalmus</taxon>
    </lineage>
</organism>
<protein>
    <recommendedName>
        <fullName evidence="1">SEA domain-containing protein</fullName>
    </recommendedName>
</protein>
<evidence type="ECO:0000259" key="1">
    <source>
        <dbReference type="PROSITE" id="PS50024"/>
    </source>
</evidence>
<dbReference type="InterPro" id="IPR000082">
    <property type="entry name" value="SEA_dom"/>
</dbReference>
<dbReference type="STRING" id="409849.ENSPMGP00000011139"/>
<dbReference type="PROSITE" id="PS50024">
    <property type="entry name" value="SEA"/>
    <property type="match status" value="1"/>
</dbReference>
<keyword evidence="3" id="KW-1185">Reference proteome</keyword>
<dbReference type="InterPro" id="IPR033223">
    <property type="entry name" value="TTMP"/>
</dbReference>
<reference evidence="2" key="2">
    <citation type="submission" date="2025-09" db="UniProtKB">
        <authorList>
            <consortium name="Ensembl"/>
        </authorList>
    </citation>
    <scope>IDENTIFICATION</scope>
</reference>